<dbReference type="Proteomes" id="UP000029362">
    <property type="component" value="Segment"/>
</dbReference>
<name>A0A088FV55_9CAUD</name>
<evidence type="ECO:0000313" key="2">
    <source>
        <dbReference type="Proteomes" id="UP000029362"/>
    </source>
</evidence>
<reference evidence="1 2" key="2">
    <citation type="journal article" date="2015" name="Virus Genes">
        <title>Genome sequencing and analysis of an Escherichia coli phage vB_EcoM-ep3 with a novel lysin, Lysep3.</title>
        <authorList>
            <person name="Lv M."/>
            <person name="Wang S."/>
            <person name="Yan G."/>
            <person name="Sun C."/>
            <person name="Feng X."/>
            <person name="Gu J."/>
            <person name="Han W."/>
            <person name="Lei L."/>
        </authorList>
    </citation>
    <scope>NUCLEOTIDE SEQUENCE [LARGE SCALE GENOMIC DNA]</scope>
</reference>
<gene>
    <name evidence="1" type="ORF">ep3_0033</name>
</gene>
<organism evidence="1 2">
    <name type="scientific">Escherichia phage vB_EcoM-ep3</name>
    <dbReference type="NCBI Taxonomy" id="1541883"/>
    <lineage>
        <taxon>Viruses</taxon>
        <taxon>Duplodnaviria</taxon>
        <taxon>Heunggongvirae</taxon>
        <taxon>Uroviricota</taxon>
        <taxon>Caudoviricetes</taxon>
        <taxon>Iiscvirinae</taxon>
        <taxon>Jilinvirus</taxon>
        <taxon>Jilinvirus ep3</taxon>
    </lineage>
</organism>
<dbReference type="RefSeq" id="YP_009100025.1">
    <property type="nucleotide sequence ID" value="NC_025430.1"/>
</dbReference>
<dbReference type="EMBL" id="KM360178">
    <property type="protein sequence ID" value="AIM50559.1"/>
    <property type="molecule type" value="Genomic_DNA"/>
</dbReference>
<keyword evidence="2" id="KW-1185">Reference proteome</keyword>
<proteinExistence type="predicted"/>
<dbReference type="KEGG" id="vg:22112966"/>
<sequence length="118" mass="12175">MQHGTSVTVLAAPATITASGNGSAVNVGDYHGLCLLHLNGIGTAGTTTVSLQHSDDGSTNWADVPNTTFAQISTAAKADTILFNADRFKKFVRVKDVSASSGSAIRSVVLVGNKRESQ</sequence>
<evidence type="ECO:0000313" key="1">
    <source>
        <dbReference type="EMBL" id="AIM50559.1"/>
    </source>
</evidence>
<protein>
    <submittedName>
        <fullName evidence="1">Uncharacterized protein</fullName>
    </submittedName>
</protein>
<dbReference type="OrthoDB" id="16253at10239"/>
<accession>A0A088FV55</accession>
<dbReference type="GeneID" id="22112966"/>
<reference evidence="2" key="1">
    <citation type="submission" date="2014-12" db="EMBL/GenBank/DDBJ databases">
        <authorList>
            <person name="Lv M."/>
            <person name="Lei L."/>
        </authorList>
    </citation>
    <scope>NUCLEOTIDE SEQUENCE [LARGE SCALE GENOMIC DNA]</scope>
</reference>